<evidence type="ECO:0000313" key="4">
    <source>
        <dbReference type="Proteomes" id="UP000176253"/>
    </source>
</evidence>
<dbReference type="AlphaFoldDB" id="A0A1F6A2U6"/>
<name>A0A1F6A2U6_9BACT</name>
<dbReference type="SUPFAM" id="SSF53756">
    <property type="entry name" value="UDP-Glycosyltransferase/glycogen phosphorylase"/>
    <property type="match status" value="1"/>
</dbReference>
<evidence type="ECO:0000313" key="3">
    <source>
        <dbReference type="EMBL" id="OGG19008.1"/>
    </source>
</evidence>
<evidence type="ECO:0000259" key="1">
    <source>
        <dbReference type="Pfam" id="PF00534"/>
    </source>
</evidence>
<dbReference type="GO" id="GO:0016757">
    <property type="term" value="F:glycosyltransferase activity"/>
    <property type="evidence" value="ECO:0007669"/>
    <property type="project" value="InterPro"/>
</dbReference>
<gene>
    <name evidence="3" type="ORF">A3D78_06365</name>
</gene>
<protein>
    <recommendedName>
        <fullName evidence="5">Glycosyl transferase family 1 domain-containing protein</fullName>
    </recommendedName>
</protein>
<comment type="caution">
    <text evidence="3">The sequence shown here is derived from an EMBL/GenBank/DDBJ whole genome shotgun (WGS) entry which is preliminary data.</text>
</comment>
<dbReference type="Gene3D" id="3.40.50.2000">
    <property type="entry name" value="Glycogen Phosphorylase B"/>
    <property type="match status" value="2"/>
</dbReference>
<dbReference type="Proteomes" id="UP000176253">
    <property type="component" value="Unassembled WGS sequence"/>
</dbReference>
<dbReference type="STRING" id="1798383.A3D78_06365"/>
<proteinExistence type="predicted"/>
<dbReference type="CDD" id="cd03801">
    <property type="entry name" value="GT4_PimA-like"/>
    <property type="match status" value="1"/>
</dbReference>
<reference evidence="3 4" key="1">
    <citation type="journal article" date="2016" name="Nat. Commun.">
        <title>Thousands of microbial genomes shed light on interconnected biogeochemical processes in an aquifer system.</title>
        <authorList>
            <person name="Anantharaman K."/>
            <person name="Brown C.T."/>
            <person name="Hug L.A."/>
            <person name="Sharon I."/>
            <person name="Castelle C.J."/>
            <person name="Probst A.J."/>
            <person name="Thomas B.C."/>
            <person name="Singh A."/>
            <person name="Wilkins M.J."/>
            <person name="Karaoz U."/>
            <person name="Brodie E.L."/>
            <person name="Williams K.H."/>
            <person name="Hubbard S.S."/>
            <person name="Banfield J.F."/>
        </authorList>
    </citation>
    <scope>NUCLEOTIDE SEQUENCE [LARGE SCALE GENOMIC DNA]</scope>
</reference>
<dbReference type="Pfam" id="PF00534">
    <property type="entry name" value="Glycos_transf_1"/>
    <property type="match status" value="1"/>
</dbReference>
<dbReference type="PANTHER" id="PTHR46401:SF8">
    <property type="entry name" value="BLL6006 PROTEIN"/>
    <property type="match status" value="1"/>
</dbReference>
<organism evidence="3 4">
    <name type="scientific">Candidatus Gottesmanbacteria bacterium RIFCSPHIGHO2_02_FULL_39_14</name>
    <dbReference type="NCBI Taxonomy" id="1798383"/>
    <lineage>
        <taxon>Bacteria</taxon>
        <taxon>Candidatus Gottesmaniibacteriota</taxon>
    </lineage>
</organism>
<evidence type="ECO:0008006" key="5">
    <source>
        <dbReference type="Google" id="ProtNLM"/>
    </source>
</evidence>
<evidence type="ECO:0000259" key="2">
    <source>
        <dbReference type="Pfam" id="PF13439"/>
    </source>
</evidence>
<dbReference type="EMBL" id="MFJM01000009">
    <property type="protein sequence ID" value="OGG19008.1"/>
    <property type="molecule type" value="Genomic_DNA"/>
</dbReference>
<dbReference type="PANTHER" id="PTHR46401">
    <property type="entry name" value="GLYCOSYLTRANSFERASE WBBK-RELATED"/>
    <property type="match status" value="1"/>
</dbReference>
<feature type="domain" description="Glycosyl transferase family 1" evidence="1">
    <location>
        <begin position="189"/>
        <end position="347"/>
    </location>
</feature>
<dbReference type="Pfam" id="PF13439">
    <property type="entry name" value="Glyco_transf_4"/>
    <property type="match status" value="1"/>
</dbReference>
<feature type="domain" description="Glycosyltransferase subfamily 4-like N-terminal" evidence="2">
    <location>
        <begin position="17"/>
        <end position="173"/>
    </location>
</feature>
<sequence>MKIAIFNWRDLENPRSGGAEIVTHKYAGYLARHGHEVLVISPAFKGSLRGETVDGVKIIRLGLSFPHNYLFHPLLVYFYYQKMLKNNVDLIIDQIHWVPFFTPLYVKEKIIVFIFEVAQPIWKRQFGTILGFIGRCLEPYFYLTYRKTRFLTFAETTKNDLVKFNIPSGNISVNVLGNNVKALKKPTVKSLNPTFIFIGRLVRGKNVEAMVQAFAEIKKSIKDAHLWIVGRIQDKQYFTVLSSLVKRLSLSDAVDFPGFISEKKKINLLKKCHLLLHTSVSEGWGFVVSEAAACGTPAVVYNVPGLSQSVTDKKTGLVCKSNHPSEMATLVLKLMNNKKLYRQLQKYCLKSVKKNSWDKSYREFVKVIHLS</sequence>
<dbReference type="InterPro" id="IPR028098">
    <property type="entry name" value="Glyco_trans_4-like_N"/>
</dbReference>
<accession>A0A1F6A2U6</accession>
<dbReference type="InterPro" id="IPR001296">
    <property type="entry name" value="Glyco_trans_1"/>
</dbReference>